<organism evidence="14 15">
    <name type="scientific">Escallonia herrerae</name>
    <dbReference type="NCBI Taxonomy" id="1293975"/>
    <lineage>
        <taxon>Eukaryota</taxon>
        <taxon>Viridiplantae</taxon>
        <taxon>Streptophyta</taxon>
        <taxon>Embryophyta</taxon>
        <taxon>Tracheophyta</taxon>
        <taxon>Spermatophyta</taxon>
        <taxon>Magnoliopsida</taxon>
        <taxon>eudicotyledons</taxon>
        <taxon>Gunneridae</taxon>
        <taxon>Pentapetalae</taxon>
        <taxon>asterids</taxon>
        <taxon>campanulids</taxon>
        <taxon>Escalloniales</taxon>
        <taxon>Escalloniaceae</taxon>
        <taxon>Escallonia</taxon>
    </lineage>
</organism>
<evidence type="ECO:0000256" key="7">
    <source>
        <dbReference type="ARBA" id="ARBA00023121"/>
    </source>
</evidence>
<comment type="similarity">
    <text evidence="2">Belongs to the plant LTP family.</text>
</comment>
<evidence type="ECO:0000313" key="15">
    <source>
        <dbReference type="Proteomes" id="UP001188597"/>
    </source>
</evidence>
<name>A0AA89BFS5_9ASTE</name>
<keyword evidence="5" id="KW-0336">GPI-anchor</keyword>
<dbReference type="GO" id="GO:0098552">
    <property type="term" value="C:side of membrane"/>
    <property type="evidence" value="ECO:0007669"/>
    <property type="project" value="UniProtKB-KW"/>
</dbReference>
<evidence type="ECO:0000256" key="2">
    <source>
        <dbReference type="ARBA" id="ARBA00009748"/>
    </source>
</evidence>
<keyword evidence="11" id="KW-0812">Transmembrane</keyword>
<evidence type="ECO:0000256" key="8">
    <source>
        <dbReference type="ARBA" id="ARBA00023157"/>
    </source>
</evidence>
<dbReference type="PANTHER" id="PTHR33044">
    <property type="entry name" value="BIFUNCTIONAL INHIBITOR/LIPID-TRANSFER PROTEIN/SEED STORAGE 2S ALBUMIN SUPERFAMILY PROTEIN-RELATED"/>
    <property type="match status" value="1"/>
</dbReference>
<protein>
    <recommendedName>
        <fullName evidence="13">Bifunctional inhibitor/plant lipid transfer protein/seed storage helical domain-containing protein</fullName>
    </recommendedName>
</protein>
<keyword evidence="11" id="KW-1133">Transmembrane helix</keyword>
<evidence type="ECO:0000259" key="13">
    <source>
        <dbReference type="SMART" id="SM00499"/>
    </source>
</evidence>
<comment type="caution">
    <text evidence="14">The sequence shown here is derived from an EMBL/GenBank/DDBJ whole genome shotgun (WGS) entry which is preliminary data.</text>
</comment>
<keyword evidence="3" id="KW-0813">Transport</keyword>
<keyword evidence="15" id="KW-1185">Reference proteome</keyword>
<feature type="chain" id="PRO_5041687335" description="Bifunctional inhibitor/plant lipid transfer protein/seed storage helical domain-containing protein" evidence="12">
    <location>
        <begin position="25"/>
        <end position="225"/>
    </location>
</feature>
<keyword evidence="11" id="KW-0472">Membrane</keyword>
<dbReference type="InterPro" id="IPR000528">
    <property type="entry name" value="Plant_nsLTP"/>
</dbReference>
<dbReference type="Gene3D" id="1.10.110.10">
    <property type="entry name" value="Plant lipid-transfer and hydrophobic proteins"/>
    <property type="match status" value="1"/>
</dbReference>
<evidence type="ECO:0000256" key="11">
    <source>
        <dbReference type="SAM" id="Phobius"/>
    </source>
</evidence>
<dbReference type="EMBL" id="JAVXUP010000023">
    <property type="protein sequence ID" value="KAK3042179.1"/>
    <property type="molecule type" value="Genomic_DNA"/>
</dbReference>
<feature type="signal peptide" evidence="12">
    <location>
        <begin position="1"/>
        <end position="24"/>
    </location>
</feature>
<evidence type="ECO:0000256" key="5">
    <source>
        <dbReference type="ARBA" id="ARBA00022622"/>
    </source>
</evidence>
<keyword evidence="6 12" id="KW-0732">Signal</keyword>
<dbReference type="SMART" id="SM00499">
    <property type="entry name" value="AAI"/>
    <property type="match status" value="1"/>
</dbReference>
<feature type="domain" description="Bifunctional inhibitor/plant lipid transfer protein/seed storage helical" evidence="13">
    <location>
        <begin position="27"/>
        <end position="101"/>
    </location>
</feature>
<dbReference type="InterPro" id="IPR043325">
    <property type="entry name" value="LTSS"/>
</dbReference>
<evidence type="ECO:0000313" key="14">
    <source>
        <dbReference type="EMBL" id="KAK3042179.1"/>
    </source>
</evidence>
<dbReference type="SUPFAM" id="SSF47699">
    <property type="entry name" value="Bifunctional inhibitor/lipid-transfer protein/seed storage 2S albumin"/>
    <property type="match status" value="1"/>
</dbReference>
<evidence type="ECO:0000256" key="6">
    <source>
        <dbReference type="ARBA" id="ARBA00022729"/>
    </source>
</evidence>
<dbReference type="Proteomes" id="UP001188597">
    <property type="component" value="Unassembled WGS sequence"/>
</dbReference>
<dbReference type="FunFam" id="1.10.110.10:FF:000001">
    <property type="entry name" value="Bifunctional inhibitor/lipid-transfer protein/seed storage 2S albumin superfamily protein"/>
    <property type="match status" value="1"/>
</dbReference>
<keyword evidence="9" id="KW-0325">Glycoprotein</keyword>
<proteinExistence type="inferred from homology"/>
<accession>A0AA89BFS5</accession>
<evidence type="ECO:0000256" key="1">
    <source>
        <dbReference type="ARBA" id="ARBA00004609"/>
    </source>
</evidence>
<feature type="transmembrane region" description="Helical" evidence="11">
    <location>
        <begin position="204"/>
        <end position="224"/>
    </location>
</feature>
<dbReference type="InterPro" id="IPR036312">
    <property type="entry name" value="Bifun_inhib/LTP/seed_sf"/>
</dbReference>
<gene>
    <name evidence="14" type="ORF">RJ639_001299</name>
</gene>
<keyword evidence="4" id="KW-1003">Cell membrane</keyword>
<dbReference type="GO" id="GO:0008289">
    <property type="term" value="F:lipid binding"/>
    <property type="evidence" value="ECO:0007669"/>
    <property type="project" value="UniProtKB-KW"/>
</dbReference>
<evidence type="ECO:0000256" key="3">
    <source>
        <dbReference type="ARBA" id="ARBA00022448"/>
    </source>
</evidence>
<comment type="subcellular location">
    <subcellularLocation>
        <location evidence="1">Cell membrane</location>
        <topology evidence="1">Lipid-anchor</topology>
        <topology evidence="1">GPI-anchor</topology>
    </subcellularLocation>
</comment>
<evidence type="ECO:0000256" key="12">
    <source>
        <dbReference type="SAM" id="SignalP"/>
    </source>
</evidence>
<sequence length="225" mass="24463">MAGQGIEMGLVLVLVTMLWTGAAAQSCTNVIISMSPCLNYISGNSSTPSSGCCTQLATVVKSQPQCLCQVLNGGGSSLGLNINQTQALALPGACKYDMMTCKHNYIYFSTNLYSLKPEQLPLQPALLQGHQNLQIRYLQVQKRSIMLEASTQSFQFRYGFCLNYFVCSIHFRTYSFEFLNRAGRGTNTVPSTDSGSSDGTSTKVAAHVLFFLLFVASYASTFTMG</sequence>
<evidence type="ECO:0000256" key="10">
    <source>
        <dbReference type="ARBA" id="ARBA00023288"/>
    </source>
</evidence>
<dbReference type="CDD" id="cd00010">
    <property type="entry name" value="AAI_LTSS"/>
    <property type="match status" value="1"/>
</dbReference>
<evidence type="ECO:0000256" key="9">
    <source>
        <dbReference type="ARBA" id="ARBA00023180"/>
    </source>
</evidence>
<evidence type="ECO:0000256" key="4">
    <source>
        <dbReference type="ARBA" id="ARBA00022475"/>
    </source>
</evidence>
<dbReference type="GO" id="GO:0005886">
    <property type="term" value="C:plasma membrane"/>
    <property type="evidence" value="ECO:0007669"/>
    <property type="project" value="UniProtKB-SubCell"/>
</dbReference>
<keyword evidence="8" id="KW-1015">Disulfide bond</keyword>
<dbReference type="Pfam" id="PF14368">
    <property type="entry name" value="LTP_2"/>
    <property type="match status" value="1"/>
</dbReference>
<dbReference type="InterPro" id="IPR016140">
    <property type="entry name" value="Bifunc_inhib/LTP/seed_store"/>
</dbReference>
<keyword evidence="7" id="KW-0446">Lipid-binding</keyword>
<dbReference type="AlphaFoldDB" id="A0AA89BFS5"/>
<reference evidence="14" key="1">
    <citation type="submission" date="2022-12" db="EMBL/GenBank/DDBJ databases">
        <title>Draft genome assemblies for two species of Escallonia (Escalloniales).</title>
        <authorList>
            <person name="Chanderbali A."/>
            <person name="Dervinis C."/>
            <person name="Anghel I."/>
            <person name="Soltis D."/>
            <person name="Soltis P."/>
            <person name="Zapata F."/>
        </authorList>
    </citation>
    <scope>NUCLEOTIDE SEQUENCE</scope>
    <source>
        <strain evidence="14">UCBG64.0493</strain>
        <tissue evidence="14">Leaf</tissue>
    </source>
</reference>
<dbReference type="GO" id="GO:0006869">
    <property type="term" value="P:lipid transport"/>
    <property type="evidence" value="ECO:0007669"/>
    <property type="project" value="InterPro"/>
</dbReference>
<dbReference type="PRINTS" id="PR00382">
    <property type="entry name" value="LIPIDTRNSFER"/>
</dbReference>
<keyword evidence="10" id="KW-0449">Lipoprotein</keyword>